<organism evidence="2 3">
    <name type="scientific">candidate division TA06 bacterium DG_24</name>
    <dbReference type="NCBI Taxonomy" id="1703770"/>
    <lineage>
        <taxon>Bacteria</taxon>
        <taxon>Bacteria division TA06</taxon>
    </lineage>
</organism>
<protein>
    <recommendedName>
        <fullName evidence="1">DUF2007 domain-containing protein</fullName>
    </recommendedName>
</protein>
<dbReference type="EMBL" id="LIZS01000078">
    <property type="protein sequence ID" value="KPJ52086.1"/>
    <property type="molecule type" value="Genomic_DNA"/>
</dbReference>
<evidence type="ECO:0000313" key="3">
    <source>
        <dbReference type="Proteomes" id="UP000052008"/>
    </source>
</evidence>
<reference evidence="2 3" key="1">
    <citation type="journal article" date="2015" name="Microbiome">
        <title>Genomic resolution of linkages in carbon, nitrogen, and sulfur cycling among widespread estuary sediment bacteria.</title>
        <authorList>
            <person name="Baker B.J."/>
            <person name="Lazar C.S."/>
            <person name="Teske A.P."/>
            <person name="Dick G.J."/>
        </authorList>
    </citation>
    <scope>NUCLEOTIDE SEQUENCE [LARGE SCALE GENOMIC DNA]</scope>
    <source>
        <strain evidence="2">DG_24</strain>
    </source>
</reference>
<gene>
    <name evidence="2" type="ORF">AMJ39_08685</name>
</gene>
<evidence type="ECO:0000313" key="2">
    <source>
        <dbReference type="EMBL" id="KPJ52086.1"/>
    </source>
</evidence>
<dbReference type="AlphaFoldDB" id="A0A0S7WPJ3"/>
<comment type="caution">
    <text evidence="2">The sequence shown here is derived from an EMBL/GenBank/DDBJ whole genome shotgun (WGS) entry which is preliminary data.</text>
</comment>
<dbReference type="STRING" id="1703770.AMJ39_08685"/>
<proteinExistence type="predicted"/>
<dbReference type="InterPro" id="IPR018551">
    <property type="entry name" value="DUF2007"/>
</dbReference>
<name>A0A0S7WPJ3_UNCT6</name>
<dbReference type="Pfam" id="PF09413">
    <property type="entry name" value="DUF2007"/>
    <property type="match status" value="1"/>
</dbReference>
<evidence type="ECO:0000259" key="1">
    <source>
        <dbReference type="Pfam" id="PF09413"/>
    </source>
</evidence>
<feature type="domain" description="DUF2007" evidence="1">
    <location>
        <begin position="5"/>
        <end position="66"/>
    </location>
</feature>
<dbReference type="Proteomes" id="UP000052008">
    <property type="component" value="Unassembled WGS sequence"/>
</dbReference>
<accession>A0A0S7WPJ3</accession>
<sequence>MDDWAKVHVFTYRHEAELAKSALEANGIEARISADDAGGQAVGLQFMKGVVLLVPGRDVERAKQLLGLSD</sequence>